<dbReference type="VEuPathDB" id="TrichDB:TRFO_16083"/>
<evidence type="ECO:0000256" key="2">
    <source>
        <dbReference type="ARBA" id="ARBA00022679"/>
    </source>
</evidence>
<feature type="domain" description="Protein kinase" evidence="7">
    <location>
        <begin position="70"/>
        <end position="322"/>
    </location>
</feature>
<keyword evidence="3" id="KW-0547">Nucleotide-binding</keyword>
<name>A0A1J4KR63_9EUKA</name>
<dbReference type="Proteomes" id="UP000179807">
    <property type="component" value="Unassembled WGS sequence"/>
</dbReference>
<dbReference type="Gene3D" id="1.10.510.10">
    <property type="entry name" value="Transferase(Phosphotransferase) domain 1"/>
    <property type="match status" value="1"/>
</dbReference>
<gene>
    <name evidence="8" type="ORF">TRFO_16083</name>
</gene>
<comment type="caution">
    <text evidence="8">The sequence shown here is derived from an EMBL/GenBank/DDBJ whole genome shotgun (WGS) entry which is preliminary data.</text>
</comment>
<dbReference type="OrthoDB" id="410920at2759"/>
<reference evidence="8" key="1">
    <citation type="submission" date="2016-10" db="EMBL/GenBank/DDBJ databases">
        <authorList>
            <person name="Benchimol M."/>
            <person name="Almeida L.G."/>
            <person name="Vasconcelos A.T."/>
            <person name="Perreira-Neves A."/>
            <person name="Rosa I.A."/>
            <person name="Tasca T."/>
            <person name="Bogo M.R."/>
            <person name="de Souza W."/>
        </authorList>
    </citation>
    <scope>NUCLEOTIDE SEQUENCE [LARGE SCALE GENOMIC DNA]</scope>
    <source>
        <strain evidence="8">K</strain>
    </source>
</reference>
<dbReference type="InterPro" id="IPR000719">
    <property type="entry name" value="Prot_kinase_dom"/>
</dbReference>
<evidence type="ECO:0000259" key="7">
    <source>
        <dbReference type="PROSITE" id="PS50011"/>
    </source>
</evidence>
<dbReference type="GO" id="GO:0004674">
    <property type="term" value="F:protein serine/threonine kinase activity"/>
    <property type="evidence" value="ECO:0007669"/>
    <property type="project" value="UniProtKB-KW"/>
</dbReference>
<keyword evidence="9" id="KW-1185">Reference proteome</keyword>
<evidence type="ECO:0000256" key="6">
    <source>
        <dbReference type="SAM" id="MobiDB-lite"/>
    </source>
</evidence>
<keyword evidence="4 8" id="KW-0418">Kinase</keyword>
<accession>A0A1J4KR63</accession>
<keyword evidence="1" id="KW-0723">Serine/threonine-protein kinase</keyword>
<dbReference type="GO" id="GO:0005737">
    <property type="term" value="C:cytoplasm"/>
    <property type="evidence" value="ECO:0007669"/>
    <property type="project" value="TreeGrafter"/>
</dbReference>
<organism evidence="8 9">
    <name type="scientific">Tritrichomonas foetus</name>
    <dbReference type="NCBI Taxonomy" id="1144522"/>
    <lineage>
        <taxon>Eukaryota</taxon>
        <taxon>Metamonada</taxon>
        <taxon>Parabasalia</taxon>
        <taxon>Tritrichomonadida</taxon>
        <taxon>Tritrichomonadidae</taxon>
        <taxon>Tritrichomonas</taxon>
    </lineage>
</organism>
<evidence type="ECO:0000256" key="4">
    <source>
        <dbReference type="ARBA" id="ARBA00022777"/>
    </source>
</evidence>
<dbReference type="PANTHER" id="PTHR24346:SF82">
    <property type="entry name" value="KP78A-RELATED"/>
    <property type="match status" value="1"/>
</dbReference>
<dbReference type="GeneID" id="94833472"/>
<dbReference type="GO" id="GO:0005524">
    <property type="term" value="F:ATP binding"/>
    <property type="evidence" value="ECO:0007669"/>
    <property type="project" value="UniProtKB-KW"/>
</dbReference>
<evidence type="ECO:0000256" key="1">
    <source>
        <dbReference type="ARBA" id="ARBA00022527"/>
    </source>
</evidence>
<evidence type="ECO:0000256" key="3">
    <source>
        <dbReference type="ARBA" id="ARBA00022741"/>
    </source>
</evidence>
<keyword evidence="2" id="KW-0808">Transferase</keyword>
<protein>
    <submittedName>
        <fullName evidence="8">CAMK family protein kinase</fullName>
    </submittedName>
</protein>
<dbReference type="EMBL" id="MLAK01000485">
    <property type="protein sequence ID" value="OHT13751.1"/>
    <property type="molecule type" value="Genomic_DNA"/>
</dbReference>
<keyword evidence="5" id="KW-0067">ATP-binding</keyword>
<dbReference type="PROSITE" id="PS50011">
    <property type="entry name" value="PROTEIN_KINASE_DOM"/>
    <property type="match status" value="1"/>
</dbReference>
<dbReference type="PANTHER" id="PTHR24346">
    <property type="entry name" value="MAP/MICROTUBULE AFFINITY-REGULATING KINASE"/>
    <property type="match status" value="1"/>
</dbReference>
<proteinExistence type="predicted"/>
<evidence type="ECO:0000313" key="9">
    <source>
        <dbReference type="Proteomes" id="UP000179807"/>
    </source>
</evidence>
<dbReference type="SUPFAM" id="SSF56112">
    <property type="entry name" value="Protein kinase-like (PK-like)"/>
    <property type="match status" value="1"/>
</dbReference>
<dbReference type="SMART" id="SM00220">
    <property type="entry name" value="S_TKc"/>
    <property type="match status" value="1"/>
</dbReference>
<dbReference type="GO" id="GO:0035556">
    <property type="term" value="P:intracellular signal transduction"/>
    <property type="evidence" value="ECO:0007669"/>
    <property type="project" value="TreeGrafter"/>
</dbReference>
<dbReference type="Pfam" id="PF00069">
    <property type="entry name" value="Pkinase"/>
    <property type="match status" value="1"/>
</dbReference>
<dbReference type="RefSeq" id="XP_068366887.1">
    <property type="nucleotide sequence ID" value="XM_068498768.1"/>
</dbReference>
<dbReference type="FunFam" id="1.10.510.10:FF:000571">
    <property type="entry name" value="Maternal embryonic leucine zipper kinase"/>
    <property type="match status" value="1"/>
</dbReference>
<dbReference type="InterPro" id="IPR011009">
    <property type="entry name" value="Kinase-like_dom_sf"/>
</dbReference>
<dbReference type="AlphaFoldDB" id="A0A1J4KR63"/>
<evidence type="ECO:0000256" key="5">
    <source>
        <dbReference type="ARBA" id="ARBA00022840"/>
    </source>
</evidence>
<evidence type="ECO:0000313" key="8">
    <source>
        <dbReference type="EMBL" id="OHT13751.1"/>
    </source>
</evidence>
<feature type="region of interest" description="Disordered" evidence="6">
    <location>
        <begin position="1"/>
        <end position="26"/>
    </location>
</feature>
<sequence>MQKTFSAVPIPRRNPHQRSDSIRGMPKFQVSNDIEQMLKGDQLIRGAGSRMSTPININGNDSIPRVIGSFILRSTIGEGSMSTYKLATPAKEPTLKYACKVILRKKIEDQSSVQMRFQKEIKILNQAQHPYVISMVDFMRDKQFYFIIFDYCPRTLFETILKSPFPEPQAAKIFKQIVTGVKHVHENSVIHRDLKPENIWMTDEGVPKISNFVHSRHVAEDNLASTPCGSPSYASPETLSGKPYNGKISDIWSLGVTLYAMVVGSIPWTARQRNELFTQIRAGQYKVPHYVSESCKSLITAMLCVDVKKRISLDEILSHPFLKNIKLPKTKQTTMEITPEMIDHVFNSDDSKLATANAIRAGVPMERTGKPVIRKRGSLRLDRGIF</sequence>